<dbReference type="Proteomes" id="UP000002026">
    <property type="component" value="Chromosome"/>
</dbReference>
<protein>
    <submittedName>
        <fullName evidence="1">Uncharacterized protein</fullName>
    </submittedName>
</protein>
<reference evidence="1 2" key="1">
    <citation type="journal article" date="2009" name="Stand. Genomic Sci.">
        <title>Complete genome sequence of Slackia heliotrinireducens type strain (RHS 1).</title>
        <authorList>
            <person name="Pukall R."/>
            <person name="Lapidus A."/>
            <person name="Nolan M."/>
            <person name="Copeland A."/>
            <person name="Glavina Del Rio T."/>
            <person name="Lucas S."/>
            <person name="Chen F."/>
            <person name="Tice H."/>
            <person name="Cheng J.F."/>
            <person name="Chertkov O."/>
            <person name="Bruce D."/>
            <person name="Goodwin L."/>
            <person name="Kuske C."/>
            <person name="Brettin T."/>
            <person name="Detter J.C."/>
            <person name="Han C."/>
            <person name="Pitluck S."/>
            <person name="Pati A."/>
            <person name="Mavrommatis K."/>
            <person name="Ivanova N."/>
            <person name="Ovchinnikova G."/>
            <person name="Chen A."/>
            <person name="Palaniappan K."/>
            <person name="Schneider S."/>
            <person name="Rohde M."/>
            <person name="Chain P."/>
            <person name="D'haeseleer P."/>
            <person name="Goker M."/>
            <person name="Bristow J."/>
            <person name="Eisen J.A."/>
            <person name="Markowitz V."/>
            <person name="Kyrpides N.C."/>
            <person name="Klenk H.P."/>
            <person name="Hugenholtz P."/>
        </authorList>
    </citation>
    <scope>NUCLEOTIDE SEQUENCE [LARGE SCALE GENOMIC DNA]</scope>
    <source>
        <strain evidence="2">ATCC 29202 / DSM 20476 / NCTC 11029 / RHS 1</strain>
    </source>
</reference>
<evidence type="ECO:0000313" key="1">
    <source>
        <dbReference type="EMBL" id="ACV21397.1"/>
    </source>
</evidence>
<gene>
    <name evidence="1" type="ordered locus">Shel_03300</name>
</gene>
<proteinExistence type="predicted"/>
<name>C7N291_SLAHD</name>
<keyword evidence="2" id="KW-1185">Reference proteome</keyword>
<dbReference type="STRING" id="471855.Shel_03300"/>
<sequence>MIVDETKTCSDINACLDSSVVAMRVAGKDEAHGIVRAGGRLFSVSFSIGKQPQLIVHPPACVATGARRSFVLGCAERCSKDPAWFGMWMDPKDGELVYNVRLSDVSTDSFDRAAKAAIEFLGKNWDEIIGLATAPAASDPEDDEVALLSTLF</sequence>
<dbReference type="KEGG" id="shi:Shel_03300"/>
<organism evidence="1 2">
    <name type="scientific">Slackia heliotrinireducens (strain ATCC 29202 / DSM 20476 / NCTC 11029 / RHS 1)</name>
    <name type="common">Peptococcus heliotrinreducens</name>
    <dbReference type="NCBI Taxonomy" id="471855"/>
    <lineage>
        <taxon>Bacteria</taxon>
        <taxon>Bacillati</taxon>
        <taxon>Actinomycetota</taxon>
        <taxon>Coriobacteriia</taxon>
        <taxon>Eggerthellales</taxon>
        <taxon>Eggerthellaceae</taxon>
        <taxon>Slackia</taxon>
    </lineage>
</organism>
<dbReference type="RefSeq" id="WP_012797506.1">
    <property type="nucleotide sequence ID" value="NC_013165.1"/>
</dbReference>
<dbReference type="AlphaFoldDB" id="C7N291"/>
<evidence type="ECO:0000313" key="2">
    <source>
        <dbReference type="Proteomes" id="UP000002026"/>
    </source>
</evidence>
<dbReference type="EMBL" id="CP001684">
    <property type="protein sequence ID" value="ACV21397.1"/>
    <property type="molecule type" value="Genomic_DNA"/>
</dbReference>
<dbReference type="HOGENOM" id="CLU_1721139_0_0_11"/>
<accession>C7N291</accession>